<sequence length="92" mass="9147">MFNFDLASEINWIRLRLAKISFLSLSNGSLGTGSRGCGAAGCIGNDARTPGVSATGCLIVCVPDAVSLDSSALGCDGGRLTGGTVCDIGGHA</sequence>
<reference evidence="2" key="1">
    <citation type="submission" date="2022-11" db="UniProtKB">
        <authorList>
            <consortium name="WormBaseParasite"/>
        </authorList>
    </citation>
    <scope>IDENTIFICATION</scope>
</reference>
<protein>
    <submittedName>
        <fullName evidence="2">Uncharacterized protein</fullName>
    </submittedName>
</protein>
<dbReference type="Proteomes" id="UP000887565">
    <property type="component" value="Unplaced"/>
</dbReference>
<dbReference type="AlphaFoldDB" id="A0A915HXF2"/>
<evidence type="ECO:0000313" key="2">
    <source>
        <dbReference type="WBParaSite" id="nRc.2.0.1.t06495-RA"/>
    </source>
</evidence>
<organism evidence="1 2">
    <name type="scientific">Romanomermis culicivorax</name>
    <name type="common">Nematode worm</name>
    <dbReference type="NCBI Taxonomy" id="13658"/>
    <lineage>
        <taxon>Eukaryota</taxon>
        <taxon>Metazoa</taxon>
        <taxon>Ecdysozoa</taxon>
        <taxon>Nematoda</taxon>
        <taxon>Enoplea</taxon>
        <taxon>Dorylaimia</taxon>
        <taxon>Mermithida</taxon>
        <taxon>Mermithoidea</taxon>
        <taxon>Mermithidae</taxon>
        <taxon>Romanomermis</taxon>
    </lineage>
</organism>
<accession>A0A915HXF2</accession>
<proteinExistence type="predicted"/>
<evidence type="ECO:0000313" key="1">
    <source>
        <dbReference type="Proteomes" id="UP000887565"/>
    </source>
</evidence>
<keyword evidence="1" id="KW-1185">Reference proteome</keyword>
<dbReference type="WBParaSite" id="nRc.2.0.1.t06495-RA">
    <property type="protein sequence ID" value="nRc.2.0.1.t06495-RA"/>
    <property type="gene ID" value="nRc.2.0.1.g06495"/>
</dbReference>
<name>A0A915HXF2_ROMCU</name>